<proteinExistence type="predicted"/>
<feature type="domain" description="DUF6533" evidence="2">
    <location>
        <begin position="26"/>
        <end position="70"/>
    </location>
</feature>
<feature type="transmembrane region" description="Helical" evidence="1">
    <location>
        <begin position="91"/>
        <end position="111"/>
    </location>
</feature>
<dbReference type="EMBL" id="KV417812">
    <property type="protein sequence ID" value="KZP05914.1"/>
    <property type="molecule type" value="Genomic_DNA"/>
</dbReference>
<dbReference type="InterPro" id="IPR045340">
    <property type="entry name" value="DUF6533"/>
</dbReference>
<organism evidence="3">
    <name type="scientific">Athelia psychrophila</name>
    <dbReference type="NCBI Taxonomy" id="1759441"/>
    <lineage>
        <taxon>Eukaryota</taxon>
        <taxon>Fungi</taxon>
        <taxon>Dikarya</taxon>
        <taxon>Basidiomycota</taxon>
        <taxon>Agaricomycotina</taxon>
        <taxon>Agaricomycetes</taxon>
        <taxon>Agaricomycetidae</taxon>
        <taxon>Atheliales</taxon>
        <taxon>Atheliaceae</taxon>
        <taxon>Athelia</taxon>
    </lineage>
</organism>
<accession>A0A167WBU8</accession>
<evidence type="ECO:0000259" key="2">
    <source>
        <dbReference type="Pfam" id="PF20151"/>
    </source>
</evidence>
<protein>
    <recommendedName>
        <fullName evidence="2">DUF6533 domain-containing protein</fullName>
    </recommendedName>
</protein>
<reference evidence="3" key="1">
    <citation type="journal article" date="2016" name="Mol. Biol. Evol.">
        <title>Comparative Genomics of Early-Diverging Mushroom-Forming Fungi Provides Insights into the Origins of Lignocellulose Decay Capabilities.</title>
        <authorList>
            <person name="Nagy L.G."/>
            <person name="Riley R."/>
            <person name="Tritt A."/>
            <person name="Adam C."/>
            <person name="Daum C."/>
            <person name="Floudas D."/>
            <person name="Sun H."/>
            <person name="Yadav J.S."/>
            <person name="Pangilinan J."/>
            <person name="Larsson K.H."/>
            <person name="Matsuura K."/>
            <person name="Barry K."/>
            <person name="Labutti K."/>
            <person name="Kuo R."/>
            <person name="Ohm R.A."/>
            <person name="Bhattacharya S.S."/>
            <person name="Shirouzu T."/>
            <person name="Yoshinaga Y."/>
            <person name="Martin F.M."/>
            <person name="Grigoriev I.V."/>
            <person name="Hibbett D.S."/>
        </authorList>
    </citation>
    <scope>NUCLEOTIDE SEQUENCE [LARGE SCALE GENOMIC DNA]</scope>
    <source>
        <strain evidence="3">CBS 109695</strain>
    </source>
</reference>
<sequence>MLRAHSALPVFGRAVSLASEARTARYLNIALLSAYVWDWSLSVSDECTAIRRCRSWPSSVAYFLSRIGVVASLITSFMLQTAPSSIDHCASIYFLEVTLGITTSATSFLFLTRIRAVYERSRVVTAIFGAFWLAIVISSVGLIIMVKRNNVEGTQQCTPSKIGPQSMCFLWVKAAYDTAIFVAISHRMVSFSREIHPSRTSLWSRARGQGLSQLGRDILQDGQFYYFVNITITISAAVVVLLPINDGWRFTLSEPALSLESAMACRVFRRVLLRPADAEVGPSTSATVQMTTIMEDSDLIYDDAALHEDNG</sequence>
<evidence type="ECO:0000313" key="3">
    <source>
        <dbReference type="EMBL" id="KZP05914.1"/>
    </source>
</evidence>
<feature type="transmembrane region" description="Helical" evidence="1">
    <location>
        <begin position="60"/>
        <end position="79"/>
    </location>
</feature>
<gene>
    <name evidence="3" type="ORF">FIBSPDRAFT_966876</name>
</gene>
<name>A0A167WBU8_9AGAM</name>
<feature type="transmembrane region" description="Helical" evidence="1">
    <location>
        <begin position="123"/>
        <end position="146"/>
    </location>
</feature>
<feature type="transmembrane region" description="Helical" evidence="1">
    <location>
        <begin position="224"/>
        <end position="244"/>
    </location>
</feature>
<keyword evidence="1" id="KW-1133">Transmembrane helix</keyword>
<dbReference type="Pfam" id="PF20151">
    <property type="entry name" value="DUF6533"/>
    <property type="match status" value="1"/>
</dbReference>
<evidence type="ECO:0000256" key="1">
    <source>
        <dbReference type="SAM" id="Phobius"/>
    </source>
</evidence>
<keyword evidence="1" id="KW-0812">Transmembrane</keyword>
<dbReference type="AlphaFoldDB" id="A0A167WBU8"/>
<dbReference type="STRING" id="436010.A0A167WBU8"/>
<keyword evidence="1" id="KW-0472">Membrane</keyword>
<dbReference type="OrthoDB" id="3038990at2759"/>